<gene>
    <name evidence="2" type="primary">LOC136084097</name>
</gene>
<dbReference type="RefSeq" id="XP_065660334.1">
    <property type="nucleotide sequence ID" value="XM_065804262.1"/>
</dbReference>
<evidence type="ECO:0000313" key="1">
    <source>
        <dbReference type="Proteomes" id="UP001652625"/>
    </source>
</evidence>
<name>A0ABM4CF55_HYDVU</name>
<dbReference type="GeneID" id="136084097"/>
<evidence type="ECO:0000313" key="2">
    <source>
        <dbReference type="RefSeq" id="XP_065660334.1"/>
    </source>
</evidence>
<protein>
    <submittedName>
        <fullName evidence="2">Uncharacterized protein LOC136084097</fullName>
    </submittedName>
</protein>
<proteinExistence type="predicted"/>
<accession>A0ABM4CF55</accession>
<reference evidence="2" key="1">
    <citation type="submission" date="2025-08" db="UniProtKB">
        <authorList>
            <consortium name="RefSeq"/>
        </authorList>
    </citation>
    <scope>IDENTIFICATION</scope>
</reference>
<sequence length="743" mass="85515">MGRTAKKKKMIGQNKIKWKNTERLRYIYLLKYPLRELPQRQLPSNGDILRYYQFILRESQVKYKPTSTNVGCKLKSKSKDLVCENGVCTDPDSSCLKLIKLSSLNWNSSLDKQNKLEKDFLTESYQLFDISTKNFKKDILADRLRTDDAKLEDINFYEDQKLHRKGYMETKVDEDYSRRVLDANRRKNKLDKLREKELERQKNLKDINDVLLSHDSMTEEIQFSSEEEKSNEDCEISEEDDFLGNGRKRRYNSGDTINLAVNVEKLIECTAVPATRFNVGVRPHLAILSEVFKAGGIEINDIPLSRSTLHRKKFKYVELEGDSEWISISNHLKGRRLILHFDTKLLEQITTGLNIIQKIERLAVSVSSPDDDTMEDHLLGVVQCPSSKGVDQAEQVHNLLEYYGCTEQIIGICCDTTASNTGGVNGAVQILTDILKLPILWIMCRRHIYEVHVSHYMAALTGEKTKGPRRALYVKLKNKWPEICEKVNEVKNLCKLDWQRDDLKIGSVLCTVAEEAKTFLTNATTDIVFSRNDYGIVCKLASFFLGVEVQDFKFHQPGACHEARFLADAIYILILYMTKDISYILTEKEVLQLKDASLFIAICYVPWFLKSFLGFLAPYNDLKAIQTAYALRKISKNIGNALLLSMGRHTWYLIPQLCVLSFGDKEVPSETKLRMLLALIEFEEPNEFQRCKPSNVQIGATTELPELISEQSYLLFKHFKISRASIKEWLNNSLNTIDVFNHP</sequence>
<dbReference type="Proteomes" id="UP001652625">
    <property type="component" value="Chromosome 08"/>
</dbReference>
<organism evidence="1 2">
    <name type="scientific">Hydra vulgaris</name>
    <name type="common">Hydra</name>
    <name type="synonym">Hydra attenuata</name>
    <dbReference type="NCBI Taxonomy" id="6087"/>
    <lineage>
        <taxon>Eukaryota</taxon>
        <taxon>Metazoa</taxon>
        <taxon>Cnidaria</taxon>
        <taxon>Hydrozoa</taxon>
        <taxon>Hydroidolina</taxon>
        <taxon>Anthoathecata</taxon>
        <taxon>Aplanulata</taxon>
        <taxon>Hydridae</taxon>
        <taxon>Hydra</taxon>
    </lineage>
</organism>
<keyword evidence="1" id="KW-1185">Reference proteome</keyword>